<evidence type="ECO:0000313" key="3">
    <source>
        <dbReference type="Proteomes" id="UP000515158"/>
    </source>
</evidence>
<proteinExistence type="predicted"/>
<feature type="region of interest" description="Disordered" evidence="2">
    <location>
        <begin position="92"/>
        <end position="120"/>
    </location>
</feature>
<dbReference type="KEGG" id="tpal:117644581"/>
<organism evidence="4">
    <name type="scientific">Thrips palmi</name>
    <name type="common">Melon thrips</name>
    <dbReference type="NCBI Taxonomy" id="161013"/>
    <lineage>
        <taxon>Eukaryota</taxon>
        <taxon>Metazoa</taxon>
        <taxon>Ecdysozoa</taxon>
        <taxon>Arthropoda</taxon>
        <taxon>Hexapoda</taxon>
        <taxon>Insecta</taxon>
        <taxon>Pterygota</taxon>
        <taxon>Neoptera</taxon>
        <taxon>Paraneoptera</taxon>
        <taxon>Thysanoptera</taxon>
        <taxon>Terebrantia</taxon>
        <taxon>Thripoidea</taxon>
        <taxon>Thripidae</taxon>
        <taxon>Thrips</taxon>
    </lineage>
</organism>
<evidence type="ECO:0000256" key="1">
    <source>
        <dbReference type="SAM" id="Coils"/>
    </source>
</evidence>
<feature type="compositionally biased region" description="Polar residues" evidence="2">
    <location>
        <begin position="99"/>
        <end position="109"/>
    </location>
</feature>
<dbReference type="InParanoid" id="A0A6P8ZM61"/>
<dbReference type="Proteomes" id="UP000515158">
    <property type="component" value="Unplaced"/>
</dbReference>
<accession>A0A6P8ZM61</accession>
<feature type="coiled-coil region" evidence="1">
    <location>
        <begin position="187"/>
        <end position="214"/>
    </location>
</feature>
<keyword evidence="1" id="KW-0175">Coiled coil</keyword>
<feature type="region of interest" description="Disordered" evidence="2">
    <location>
        <begin position="326"/>
        <end position="349"/>
    </location>
</feature>
<protein>
    <submittedName>
        <fullName evidence="4">Uncharacterized protein LOC117644581</fullName>
    </submittedName>
</protein>
<feature type="compositionally biased region" description="Polar residues" evidence="2">
    <location>
        <begin position="326"/>
        <end position="337"/>
    </location>
</feature>
<dbReference type="RefSeq" id="XP_034240044.1">
    <property type="nucleotide sequence ID" value="XM_034384153.1"/>
</dbReference>
<keyword evidence="3" id="KW-1185">Reference proteome</keyword>
<dbReference type="AlphaFoldDB" id="A0A6P8ZM61"/>
<reference evidence="4" key="1">
    <citation type="submission" date="2025-08" db="UniProtKB">
        <authorList>
            <consortium name="RefSeq"/>
        </authorList>
    </citation>
    <scope>IDENTIFICATION</scope>
    <source>
        <tissue evidence="4">Total insect</tissue>
    </source>
</reference>
<gene>
    <name evidence="4" type="primary">LOC117644581</name>
</gene>
<evidence type="ECO:0000256" key="2">
    <source>
        <dbReference type="SAM" id="MobiDB-lite"/>
    </source>
</evidence>
<evidence type="ECO:0000313" key="4">
    <source>
        <dbReference type="RefSeq" id="XP_034240044.1"/>
    </source>
</evidence>
<sequence>MFALCKYKRDSKIDALPVSEIHVVVKKDGEKTFEPFAPTGVSDFRPFKQKKYVVFSEEGGLERRWYITIGRLGASRKKLLKKASKVEWLPSRDARESFPSDSTEASAPTGTPVDPAIEPSVMDVDDNPGEISATMEAVEPTKAPINSADERTSKDMDEPMTDAVKAVSDEPKPPQTFVKLAVFEEAMSLQGRAIRALEEQLQDTNNRLDACKRTLPDLDTIFIQAIEGTVKNEFSRLQNSFDILQGAFQKLLSCLQDIKEKGNMAQVLDWVNKIPTDLNLSMAITDVSKTNVKEKLDGSSSDDTLENVSESSTWLRFISSQNGTQVAEGSITTASDETTQHKSDSNQQMQTEIEDDAVTVRNKLDSSQQMQTEVKDSAVTVQYKLDPSQQMQTEIKDNAAVIPAVSFYSRRA</sequence>
<dbReference type="GeneID" id="117644581"/>
<name>A0A6P8ZM61_THRPL</name>